<evidence type="ECO:0000256" key="1">
    <source>
        <dbReference type="SAM" id="MobiDB-lite"/>
    </source>
</evidence>
<proteinExistence type="predicted"/>
<feature type="region of interest" description="Disordered" evidence="1">
    <location>
        <begin position="1"/>
        <end position="32"/>
    </location>
</feature>
<name>A0A6J7K7G6_9ZZZZ</name>
<reference evidence="2" key="1">
    <citation type="submission" date="2020-05" db="EMBL/GenBank/DDBJ databases">
        <authorList>
            <person name="Chiriac C."/>
            <person name="Salcher M."/>
            <person name="Ghai R."/>
            <person name="Kavagutti S V."/>
        </authorList>
    </citation>
    <scope>NUCLEOTIDE SEQUENCE</scope>
</reference>
<dbReference type="AlphaFoldDB" id="A0A6J7K7G6"/>
<dbReference type="EMBL" id="CAFBMK010000341">
    <property type="protein sequence ID" value="CAB4950953.1"/>
    <property type="molecule type" value="Genomic_DNA"/>
</dbReference>
<gene>
    <name evidence="2" type="ORF">UFOPK3564_03482</name>
</gene>
<sequence length="32" mass="3327">MSIIDPPSVATELLPISPVRPSDGSRHTAPNA</sequence>
<protein>
    <submittedName>
        <fullName evidence="2">Unannotated protein</fullName>
    </submittedName>
</protein>
<accession>A0A6J7K7G6</accession>
<evidence type="ECO:0000313" key="2">
    <source>
        <dbReference type="EMBL" id="CAB4950953.1"/>
    </source>
</evidence>
<organism evidence="2">
    <name type="scientific">freshwater metagenome</name>
    <dbReference type="NCBI Taxonomy" id="449393"/>
    <lineage>
        <taxon>unclassified sequences</taxon>
        <taxon>metagenomes</taxon>
        <taxon>ecological metagenomes</taxon>
    </lineage>
</organism>